<dbReference type="SUPFAM" id="SSF143744">
    <property type="entry name" value="GlcG-like"/>
    <property type="match status" value="1"/>
</dbReference>
<organism evidence="1 2">
    <name type="scientific">Candidatus Roizmanbacteria bacterium RIFCSPHIGHO2_02_FULL_38_11</name>
    <dbReference type="NCBI Taxonomy" id="1802039"/>
    <lineage>
        <taxon>Bacteria</taxon>
        <taxon>Candidatus Roizmaniibacteriota</taxon>
    </lineage>
</organism>
<accession>A0A1F7H2E9</accession>
<gene>
    <name evidence="1" type="ORF">A3C25_03400</name>
</gene>
<name>A0A1F7H2E9_9BACT</name>
<dbReference type="EMBL" id="MFZO01000019">
    <property type="protein sequence ID" value="OGK25074.1"/>
    <property type="molecule type" value="Genomic_DNA"/>
</dbReference>
<sequence length="134" mass="13845">MITLEKAKKALEGVEKKAKELGIAVTTVIVDEHGSIVVASRMDGAIPISPRFAYAKAFTSANLGMPSEGLLEYSAPGKPYFGVNTLFAGELTPMAGGLPVQMHGKLAGGVGVGGSTDIQQDVLCAKEAVKVLQS</sequence>
<reference evidence="1 2" key="1">
    <citation type="journal article" date="2016" name="Nat. Commun.">
        <title>Thousands of microbial genomes shed light on interconnected biogeochemical processes in an aquifer system.</title>
        <authorList>
            <person name="Anantharaman K."/>
            <person name="Brown C.T."/>
            <person name="Hug L.A."/>
            <person name="Sharon I."/>
            <person name="Castelle C.J."/>
            <person name="Probst A.J."/>
            <person name="Thomas B.C."/>
            <person name="Singh A."/>
            <person name="Wilkins M.J."/>
            <person name="Karaoz U."/>
            <person name="Brodie E.L."/>
            <person name="Williams K.H."/>
            <person name="Hubbard S.S."/>
            <person name="Banfield J.F."/>
        </authorList>
    </citation>
    <scope>NUCLEOTIDE SEQUENCE [LARGE SCALE GENOMIC DNA]</scope>
</reference>
<protein>
    <submittedName>
        <fullName evidence="1">Uncharacterized protein</fullName>
    </submittedName>
</protein>
<dbReference type="InterPro" id="IPR005624">
    <property type="entry name" value="PduO/GlcC-like"/>
</dbReference>
<dbReference type="PANTHER" id="PTHR34309">
    <property type="entry name" value="SLR1406 PROTEIN"/>
    <property type="match status" value="1"/>
</dbReference>
<proteinExistence type="predicted"/>
<dbReference type="Pfam" id="PF03928">
    <property type="entry name" value="HbpS-like"/>
    <property type="match status" value="1"/>
</dbReference>
<evidence type="ECO:0000313" key="1">
    <source>
        <dbReference type="EMBL" id="OGK25074.1"/>
    </source>
</evidence>
<dbReference type="Proteomes" id="UP000177913">
    <property type="component" value="Unassembled WGS sequence"/>
</dbReference>
<comment type="caution">
    <text evidence="1">The sequence shown here is derived from an EMBL/GenBank/DDBJ whole genome shotgun (WGS) entry which is preliminary data.</text>
</comment>
<dbReference type="InterPro" id="IPR052517">
    <property type="entry name" value="GlcG_carb_metab_protein"/>
</dbReference>
<dbReference type="AlphaFoldDB" id="A0A1F7H2E9"/>
<dbReference type="Gene3D" id="3.30.450.150">
    <property type="entry name" value="Haem-degrading domain"/>
    <property type="match status" value="1"/>
</dbReference>
<dbReference type="PANTHER" id="PTHR34309:SF1">
    <property type="entry name" value="PROTEIN GLCG"/>
    <property type="match status" value="1"/>
</dbReference>
<dbReference type="InterPro" id="IPR038084">
    <property type="entry name" value="PduO/GlcC-like_sf"/>
</dbReference>
<evidence type="ECO:0000313" key="2">
    <source>
        <dbReference type="Proteomes" id="UP000177913"/>
    </source>
</evidence>